<reference evidence="2 3" key="2">
    <citation type="journal article" date="2016" name="PeerJ">
        <title>Analysis of five complete genome sequences for members of the class Peribacteria in the recently recognized Peregrinibacteria bacterial phylum.</title>
        <authorList>
            <person name="Anantharaman K."/>
            <person name="Brown C.T."/>
            <person name="Burstein D."/>
            <person name="Castelle C.J."/>
            <person name="Probst A.J."/>
            <person name="Thomas B.C."/>
            <person name="Williams K.H."/>
            <person name="Banfield J.F."/>
        </authorList>
    </citation>
    <scope>NUCLEOTIDE SEQUENCE [LARGE SCALE GENOMIC DNA]</scope>
    <source>
        <strain evidence="2">RIFOXYD1_FULL_PER-ii_59_16</strain>
    </source>
</reference>
<organism evidence="2 3">
    <name type="scientific">Candidatus Peribacter riflensis</name>
    <dbReference type="NCBI Taxonomy" id="1735162"/>
    <lineage>
        <taxon>Bacteria</taxon>
        <taxon>Candidatus Peregrinibacteriota</taxon>
        <taxon>Candidatus Peribacteria</taxon>
        <taxon>Candidatus Peribacterales</taxon>
        <taxon>Candidatus Peribacteraceae</taxon>
        <taxon>Candidatus Peribacter</taxon>
    </lineage>
</organism>
<evidence type="ECO:0000313" key="2">
    <source>
        <dbReference type="EMBL" id="ALM13033.1"/>
    </source>
</evidence>
<proteinExistence type="predicted"/>
<dbReference type="Proteomes" id="UP000069135">
    <property type="component" value="Chromosome"/>
</dbReference>
<dbReference type="KEGG" id="prf:PeribacterA2_0335"/>
<name>A0A0S1SVJ1_9BACT</name>
<keyword evidence="1" id="KW-0812">Transmembrane</keyword>
<gene>
    <name evidence="2" type="ORF">PeribacterD1_0335</name>
</gene>
<keyword evidence="1" id="KW-0472">Membrane</keyword>
<sequence>MKKTSWWVKVGRLLGCWRIVVSLLFGVAICYMLWQMGTEMPTWKRIAFAGCEASIVSGSLGWLLHQW</sequence>
<evidence type="ECO:0000313" key="3">
    <source>
        <dbReference type="Proteomes" id="UP000069135"/>
    </source>
</evidence>
<keyword evidence="1" id="KW-1133">Transmembrane helix</keyword>
<reference evidence="3" key="1">
    <citation type="submission" date="2015-10" db="EMBL/GenBank/DDBJ databases">
        <title>Analysis of five complete genome sequences for members of the class Peribacteria in the recently recognized Peregrinibacteria bacterial phylum.</title>
        <authorList>
            <person name="Anantharaman K."/>
            <person name="Brown C.T."/>
            <person name="Burstein D."/>
            <person name="Castelle C.J."/>
            <person name="Probst A.J."/>
            <person name="Thomas B.C."/>
            <person name="Williams K.H."/>
            <person name="Banfield J.F."/>
        </authorList>
    </citation>
    <scope>NUCLEOTIDE SEQUENCE [LARGE SCALE GENOMIC DNA]</scope>
</reference>
<accession>A0A0S1SHC5</accession>
<accession>A0A0S1SJ95</accession>
<dbReference type="AlphaFoldDB" id="A0A0S1SVJ1"/>
<accession>A0A0S1SVJ1</accession>
<protein>
    <submittedName>
        <fullName evidence="2">Uncharacterized protein</fullName>
    </submittedName>
</protein>
<accession>A0A0S1SHJ3</accession>
<dbReference type="EMBL" id="CP013065">
    <property type="protein sequence ID" value="ALM13033.1"/>
    <property type="molecule type" value="Genomic_DNA"/>
</dbReference>
<feature type="transmembrane region" description="Helical" evidence="1">
    <location>
        <begin position="12"/>
        <end position="34"/>
    </location>
</feature>
<accession>A0A0S1SRD5</accession>
<evidence type="ECO:0000256" key="1">
    <source>
        <dbReference type="SAM" id="Phobius"/>
    </source>
</evidence>